<proteinExistence type="predicted"/>
<evidence type="ECO:0000313" key="1">
    <source>
        <dbReference type="EMBL" id="KAF0703030.1"/>
    </source>
</evidence>
<protein>
    <submittedName>
        <fullName evidence="1">Zinc finger MYM-type protein 5-like</fullName>
    </submittedName>
</protein>
<feature type="non-terminal residue" evidence="1">
    <location>
        <position position="213"/>
    </location>
</feature>
<comment type="caution">
    <text evidence="1">The sequence shown here is derived from an EMBL/GenBank/DDBJ whole genome shotgun (WGS) entry which is preliminary data.</text>
</comment>
<sequence length="213" mass="25422">MYVSKVDDLLFPDRYTYYMLVDNIIMSSKKPSGSWFAKQRLKKENESKKLAKDIDCNINFNDPGTWPTITSSIRTLLVEKGPQHHEPKHMPSDDKGRQFSKKWFYRNLSNGEKVRRQWLMYSEVKNSIFCFPCLLFSNDNKTCGFLNNGFNDWQHLNPYIPDHEKSKSHLNNFISWKEFEKRIHMGVTIDCEFEKSIVKEKEKWRNILRIIID</sequence>
<dbReference type="OrthoDB" id="6613179at2759"/>
<accession>A0A6G0VR51</accession>
<dbReference type="EMBL" id="VUJU01014060">
    <property type="protein sequence ID" value="KAF0703030.1"/>
    <property type="molecule type" value="Genomic_DNA"/>
</dbReference>
<evidence type="ECO:0000313" key="2">
    <source>
        <dbReference type="Proteomes" id="UP000478052"/>
    </source>
</evidence>
<keyword evidence="2" id="KW-1185">Reference proteome</keyword>
<dbReference type="AlphaFoldDB" id="A0A6G0VR51"/>
<dbReference type="Proteomes" id="UP000478052">
    <property type="component" value="Unassembled WGS sequence"/>
</dbReference>
<organism evidence="1 2">
    <name type="scientific">Aphis craccivora</name>
    <name type="common">Cowpea aphid</name>
    <dbReference type="NCBI Taxonomy" id="307492"/>
    <lineage>
        <taxon>Eukaryota</taxon>
        <taxon>Metazoa</taxon>
        <taxon>Ecdysozoa</taxon>
        <taxon>Arthropoda</taxon>
        <taxon>Hexapoda</taxon>
        <taxon>Insecta</taxon>
        <taxon>Pterygota</taxon>
        <taxon>Neoptera</taxon>
        <taxon>Paraneoptera</taxon>
        <taxon>Hemiptera</taxon>
        <taxon>Sternorrhyncha</taxon>
        <taxon>Aphidomorpha</taxon>
        <taxon>Aphidoidea</taxon>
        <taxon>Aphididae</taxon>
        <taxon>Aphidini</taxon>
        <taxon>Aphis</taxon>
        <taxon>Aphis</taxon>
    </lineage>
</organism>
<reference evidence="1 2" key="1">
    <citation type="submission" date="2019-08" db="EMBL/GenBank/DDBJ databases">
        <title>Whole genome of Aphis craccivora.</title>
        <authorList>
            <person name="Voronova N.V."/>
            <person name="Shulinski R.S."/>
            <person name="Bandarenka Y.V."/>
            <person name="Zhorov D.G."/>
            <person name="Warner D."/>
        </authorList>
    </citation>
    <scope>NUCLEOTIDE SEQUENCE [LARGE SCALE GENOMIC DNA]</scope>
    <source>
        <strain evidence="1">180601</strain>
        <tissue evidence="1">Whole Body</tissue>
    </source>
</reference>
<name>A0A6G0VR51_APHCR</name>
<gene>
    <name evidence="1" type="ORF">FWK35_00032112</name>
</gene>